<sequence>MLSHPGPVSVRILLGLATLLLALALGGCAGMLARDPVRMTVVGIEPLPGEGLEMRFNLKLRLQNPNEVPLDYDGLAVELELNGKPFASGVSDRKGSVPRFGETLFRVPVTVSAFTAMRQALAIVEGDTLDDVPYVLRGKLGGGAFGVTRFSEKGTLSLPGTGDPGK</sequence>
<comment type="caution">
    <text evidence="2">The sequence shown here is derived from an EMBL/GenBank/DDBJ whole genome shotgun (WGS) entry which is preliminary data.</text>
</comment>
<keyword evidence="3" id="KW-1185">Reference proteome</keyword>
<dbReference type="Proteomes" id="UP000601990">
    <property type="component" value="Unassembled WGS sequence"/>
</dbReference>
<evidence type="ECO:0000313" key="3">
    <source>
        <dbReference type="Proteomes" id="UP000601990"/>
    </source>
</evidence>
<evidence type="ECO:0000259" key="1">
    <source>
        <dbReference type="SMART" id="SM00769"/>
    </source>
</evidence>
<reference evidence="2" key="1">
    <citation type="submission" date="2019-12" db="EMBL/GenBank/DDBJ databases">
        <title>Comparative genomics gives insights into the taxonomy of the Azoarcus-Aromatoleum group and reveals separate origins of nif in the plant-associated Azoarcus and non-plant-associated Aromatoleum sub-groups.</title>
        <authorList>
            <person name="Lafos M."/>
            <person name="Maluk M."/>
            <person name="Batista M."/>
            <person name="Junghare M."/>
            <person name="Carmona M."/>
            <person name="Faoro H."/>
            <person name="Cruz L.M."/>
            <person name="Battistoni F."/>
            <person name="De Souza E."/>
            <person name="Pedrosa F."/>
            <person name="Chen W.-M."/>
            <person name="Poole P.S."/>
            <person name="Dixon R.A."/>
            <person name="James E.K."/>
        </authorList>
    </citation>
    <scope>NUCLEOTIDE SEQUENCE</scope>
    <source>
        <strain evidence="2">U120</strain>
    </source>
</reference>
<dbReference type="InterPro" id="IPR004864">
    <property type="entry name" value="LEA_2"/>
</dbReference>
<feature type="domain" description="Water stress and hypersensitive response" evidence="1">
    <location>
        <begin position="39"/>
        <end position="159"/>
    </location>
</feature>
<dbReference type="SUPFAM" id="SSF117070">
    <property type="entry name" value="LEA14-like"/>
    <property type="match status" value="1"/>
</dbReference>
<dbReference type="RefSeq" id="WP_169200087.1">
    <property type="nucleotide sequence ID" value="NZ_WTVH02000009.1"/>
</dbReference>
<dbReference type="SMART" id="SM00769">
    <property type="entry name" value="WHy"/>
    <property type="match status" value="1"/>
</dbReference>
<protein>
    <submittedName>
        <fullName evidence="2">Water stress/hypersensitive response domain-containing protein</fullName>
    </submittedName>
</protein>
<name>A0ABX1N6F4_9RHOO</name>
<organism evidence="2 3">
    <name type="scientific">Aromatoleum buckelii</name>
    <dbReference type="NCBI Taxonomy" id="200254"/>
    <lineage>
        <taxon>Bacteria</taxon>
        <taxon>Pseudomonadati</taxon>
        <taxon>Pseudomonadota</taxon>
        <taxon>Betaproteobacteria</taxon>
        <taxon>Rhodocyclales</taxon>
        <taxon>Rhodocyclaceae</taxon>
        <taxon>Aromatoleum</taxon>
    </lineage>
</organism>
<accession>A0ABX1N6F4</accession>
<proteinExistence type="predicted"/>
<dbReference type="Gene3D" id="2.60.40.1820">
    <property type="match status" value="1"/>
</dbReference>
<dbReference type="EMBL" id="WTVH01000039">
    <property type="protein sequence ID" value="NMF94871.1"/>
    <property type="molecule type" value="Genomic_DNA"/>
</dbReference>
<dbReference type="InterPro" id="IPR013990">
    <property type="entry name" value="WHy-dom"/>
</dbReference>
<gene>
    <name evidence="2" type="ORF">GO608_16275</name>
</gene>
<evidence type="ECO:0000313" key="2">
    <source>
        <dbReference type="EMBL" id="NMF94871.1"/>
    </source>
</evidence>
<dbReference type="Pfam" id="PF03168">
    <property type="entry name" value="LEA_2"/>
    <property type="match status" value="1"/>
</dbReference>